<keyword evidence="2" id="KW-1185">Reference proteome</keyword>
<evidence type="ECO:0000313" key="2">
    <source>
        <dbReference type="Proteomes" id="UP001209878"/>
    </source>
</evidence>
<sequence>MKAALVEAVEDLEADVVVLVVDSVVDAGAVVPAADVVRNATSVTGMGILRVNAARSRIVATSATSSVTSLRIAARALMQVHATTVANPATYSETAPSRATSRATSAVMLVTSLVTARTRVQAAMTTVASATTVARQATSRATAPSLAAMMAATSPSAIGVERLATLRVTAPTEAAGSRACSRSLTYIECTLFADQVWSSRPLCSRLPQQ</sequence>
<dbReference type="AlphaFoldDB" id="A0AAD9P8L5"/>
<dbReference type="Proteomes" id="UP001209878">
    <property type="component" value="Unassembled WGS sequence"/>
</dbReference>
<evidence type="ECO:0000313" key="1">
    <source>
        <dbReference type="EMBL" id="KAK2190184.1"/>
    </source>
</evidence>
<reference evidence="1" key="1">
    <citation type="journal article" date="2023" name="Mol. Biol. Evol.">
        <title>Third-Generation Sequencing Reveals the Adaptive Role of the Epigenome in Three Deep-Sea Polychaetes.</title>
        <authorList>
            <person name="Perez M."/>
            <person name="Aroh O."/>
            <person name="Sun Y."/>
            <person name="Lan Y."/>
            <person name="Juniper S.K."/>
            <person name="Young C.R."/>
            <person name="Angers B."/>
            <person name="Qian P.Y."/>
        </authorList>
    </citation>
    <scope>NUCLEOTIDE SEQUENCE</scope>
    <source>
        <strain evidence="1">R07B-5</strain>
    </source>
</reference>
<name>A0AAD9P8L5_RIDPI</name>
<comment type="caution">
    <text evidence="1">The sequence shown here is derived from an EMBL/GenBank/DDBJ whole genome shotgun (WGS) entry which is preliminary data.</text>
</comment>
<protein>
    <submittedName>
        <fullName evidence="1">Uncharacterized protein</fullName>
    </submittedName>
</protein>
<dbReference type="EMBL" id="JAODUO010000086">
    <property type="protein sequence ID" value="KAK2190184.1"/>
    <property type="molecule type" value="Genomic_DNA"/>
</dbReference>
<organism evidence="1 2">
    <name type="scientific">Ridgeia piscesae</name>
    <name type="common">Tubeworm</name>
    <dbReference type="NCBI Taxonomy" id="27915"/>
    <lineage>
        <taxon>Eukaryota</taxon>
        <taxon>Metazoa</taxon>
        <taxon>Spiralia</taxon>
        <taxon>Lophotrochozoa</taxon>
        <taxon>Annelida</taxon>
        <taxon>Polychaeta</taxon>
        <taxon>Sedentaria</taxon>
        <taxon>Canalipalpata</taxon>
        <taxon>Sabellida</taxon>
        <taxon>Siboglinidae</taxon>
        <taxon>Ridgeia</taxon>
    </lineage>
</organism>
<accession>A0AAD9P8L5</accession>
<proteinExistence type="predicted"/>
<gene>
    <name evidence="1" type="ORF">NP493_87g04019</name>
</gene>